<dbReference type="Proteomes" id="UP001328107">
    <property type="component" value="Unassembled WGS sequence"/>
</dbReference>
<comment type="caution">
    <text evidence="1">The sequence shown here is derived from an EMBL/GenBank/DDBJ whole genome shotgun (WGS) entry which is preliminary data.</text>
</comment>
<reference evidence="2" key="1">
    <citation type="submission" date="2022-10" db="EMBL/GenBank/DDBJ databases">
        <title>Genome assembly of Pristionchus species.</title>
        <authorList>
            <person name="Yoshida K."/>
            <person name="Sommer R.J."/>
        </authorList>
    </citation>
    <scope>NUCLEOTIDE SEQUENCE [LARGE SCALE GENOMIC DNA]</scope>
    <source>
        <strain evidence="2">RS5460</strain>
    </source>
</reference>
<sequence>RNTIFTSSFYSRVVLNGEVLSADHSVSLEPLAAELLGGSIGGVGPLDGHTVVVGVLKRHVGMGEGGGVPYLLSVGEGIARDSDEGVLLGVEDSGSGINSESLHVGRLEGPSNATSRGGALKTILVPGWVAMSPGGTD</sequence>
<proteinExistence type="predicted"/>
<protein>
    <submittedName>
        <fullName evidence="1">Uncharacterized protein</fullName>
    </submittedName>
</protein>
<dbReference type="AlphaFoldDB" id="A0AAN5C026"/>
<evidence type="ECO:0000313" key="2">
    <source>
        <dbReference type="Proteomes" id="UP001328107"/>
    </source>
</evidence>
<keyword evidence="2" id="KW-1185">Reference proteome</keyword>
<dbReference type="EMBL" id="BTRK01000001">
    <property type="protein sequence ID" value="GMR31728.1"/>
    <property type="molecule type" value="Genomic_DNA"/>
</dbReference>
<evidence type="ECO:0000313" key="1">
    <source>
        <dbReference type="EMBL" id="GMR31728.1"/>
    </source>
</evidence>
<gene>
    <name evidence="1" type="ORF">PMAYCL1PPCAC_01923</name>
</gene>
<feature type="non-terminal residue" evidence="1">
    <location>
        <position position="1"/>
    </location>
</feature>
<feature type="non-terminal residue" evidence="1">
    <location>
        <position position="137"/>
    </location>
</feature>
<name>A0AAN5C026_9BILA</name>
<accession>A0AAN5C026</accession>
<organism evidence="1 2">
    <name type="scientific">Pristionchus mayeri</name>
    <dbReference type="NCBI Taxonomy" id="1317129"/>
    <lineage>
        <taxon>Eukaryota</taxon>
        <taxon>Metazoa</taxon>
        <taxon>Ecdysozoa</taxon>
        <taxon>Nematoda</taxon>
        <taxon>Chromadorea</taxon>
        <taxon>Rhabditida</taxon>
        <taxon>Rhabditina</taxon>
        <taxon>Diplogasteromorpha</taxon>
        <taxon>Diplogasteroidea</taxon>
        <taxon>Neodiplogasteridae</taxon>
        <taxon>Pristionchus</taxon>
    </lineage>
</organism>